<evidence type="ECO:0000256" key="11">
    <source>
        <dbReference type="ARBA" id="ARBA00038856"/>
    </source>
</evidence>
<evidence type="ECO:0000256" key="3">
    <source>
        <dbReference type="ARBA" id="ARBA00022548"/>
    </source>
</evidence>
<sequence length="526" mass="58596">MIKDSYDYIIVGSGFGGSVSALRLAEKGYSVLVIEKGKDYGDTSKFPKTNWNLPKWMWLPQLKFFGIQQLTFFRHVSVLSGVGVGGGSLVYANTLPKPKSQFFEHGPWKNLNNWEEELSPYYDLAWKMLGAEKTKHHGDADFTLKQLAKEIGREDHFDATKVSVYFGEKGKEGIEVADPYFDGKGPTRSGCIACGACMTGCRYNAKNTLDKNYLYLARNLGVDILAENKVIDVTPLDGESGRTGYSITVKESTKYFGKTRTFKSKGVIFSAGVLGTINLLLDLKKKSLPKLSPALGDTIRTNNEALILNTTYKRNIDMTKGVAIGSIIDIDEHSHLEPTRYGKGSGFWRVLMVPMISEPNFFLRMLKLIIEPLKNPIKWLRILTVKDFAKQTNIHLFMQHLDSTLKFRKGFFGLKTLLSEGEAPTAFIKTAHEMAKKYCKIIDGKPMVMFTETLTGIPSTAHILGGACMGESEKEGVIDKDNKVFNYENMYVFDGSMISANPGVNPSLSITAITEYGMSKIAEKDK</sequence>
<dbReference type="RefSeq" id="WP_114705753.1">
    <property type="nucleotide sequence ID" value="NZ_QDKL01000001.1"/>
</dbReference>
<dbReference type="InterPro" id="IPR017896">
    <property type="entry name" value="4Fe4S_Fe-S-bd"/>
</dbReference>
<evidence type="ECO:0000256" key="15">
    <source>
        <dbReference type="ARBA" id="ARBA00049778"/>
    </source>
</evidence>
<evidence type="ECO:0000256" key="4">
    <source>
        <dbReference type="ARBA" id="ARBA00022630"/>
    </source>
</evidence>
<evidence type="ECO:0000256" key="14">
    <source>
        <dbReference type="ARBA" id="ARBA00049744"/>
    </source>
</evidence>
<keyword evidence="18" id="KW-1185">Reference proteome</keyword>
<evidence type="ECO:0000256" key="12">
    <source>
        <dbReference type="ARBA" id="ARBA00049645"/>
    </source>
</evidence>
<comment type="similarity">
    <text evidence="2">Belongs to the GMC oxidoreductase family.</text>
</comment>
<dbReference type="Proteomes" id="UP000443582">
    <property type="component" value="Unassembled WGS sequence"/>
</dbReference>
<comment type="cofactor">
    <cofactor evidence="1">
        <name>FAD</name>
        <dbReference type="ChEBI" id="CHEBI:57692"/>
    </cofactor>
</comment>
<evidence type="ECO:0000256" key="1">
    <source>
        <dbReference type="ARBA" id="ARBA00001974"/>
    </source>
</evidence>
<evidence type="ECO:0000256" key="10">
    <source>
        <dbReference type="ARBA" id="ARBA00023235"/>
    </source>
</evidence>
<dbReference type="Gene3D" id="3.50.50.60">
    <property type="entry name" value="FAD/NAD(P)-binding domain"/>
    <property type="match status" value="3"/>
</dbReference>
<keyword evidence="9" id="KW-0753">Steroid metabolism</keyword>
<feature type="domain" description="4Fe-4S ferredoxin-type" evidence="16">
    <location>
        <begin position="177"/>
        <end position="211"/>
    </location>
</feature>
<evidence type="ECO:0000256" key="8">
    <source>
        <dbReference type="ARBA" id="ARBA00023166"/>
    </source>
</evidence>
<dbReference type="EMBL" id="QDKL01000001">
    <property type="protein sequence ID" value="RZF22807.1"/>
    <property type="molecule type" value="Genomic_DNA"/>
</dbReference>
<dbReference type="InterPro" id="IPR052542">
    <property type="entry name" value="Cholesterol_Oxidase"/>
</dbReference>
<name>A0ABY0INM2_9BACT</name>
<gene>
    <name evidence="17" type="ORF">DAY19_03275</name>
</gene>
<evidence type="ECO:0000313" key="17">
    <source>
        <dbReference type="EMBL" id="RZF22807.1"/>
    </source>
</evidence>
<dbReference type="PANTHER" id="PTHR47470">
    <property type="entry name" value="CHOLESTEROL OXIDASE"/>
    <property type="match status" value="1"/>
</dbReference>
<dbReference type="SUPFAM" id="SSF51905">
    <property type="entry name" value="FAD/NAD(P)-binding domain"/>
    <property type="match status" value="1"/>
</dbReference>
<keyword evidence="5" id="KW-0274">FAD</keyword>
<keyword evidence="8" id="KW-1207">Sterol metabolism</keyword>
<reference evidence="18" key="1">
    <citation type="journal article" date="2019" name="Int. J. Syst. Evol. Microbiol.">
        <title>Halobacteriovorax valvorus sp. nov., a novel prokaryotic predator isolated from coastal seawater of China.</title>
        <authorList>
            <person name="Chen M.-X."/>
        </authorList>
    </citation>
    <scope>NUCLEOTIDE SEQUENCE [LARGE SCALE GENOMIC DNA]</scope>
    <source>
        <strain evidence="18">BL9</strain>
    </source>
</reference>
<proteinExistence type="inferred from homology"/>
<evidence type="ECO:0000256" key="9">
    <source>
        <dbReference type="ARBA" id="ARBA00023221"/>
    </source>
</evidence>
<accession>A0ABY0INM2</accession>
<organism evidence="17 18">
    <name type="scientific">Halobacteriovorax vibrionivorans</name>
    <dbReference type="NCBI Taxonomy" id="2152716"/>
    <lineage>
        <taxon>Bacteria</taxon>
        <taxon>Pseudomonadati</taxon>
        <taxon>Bdellovibrionota</taxon>
        <taxon>Bacteriovoracia</taxon>
        <taxon>Bacteriovoracales</taxon>
        <taxon>Halobacteriovoraceae</taxon>
        <taxon>Halobacteriovorax</taxon>
    </lineage>
</organism>
<dbReference type="InterPro" id="IPR007867">
    <property type="entry name" value="GMC_OxRtase_C"/>
</dbReference>
<keyword evidence="10" id="KW-0413">Isomerase</keyword>
<comment type="caution">
    <text evidence="17">The sequence shown here is derived from an EMBL/GenBank/DDBJ whole genome shotgun (WGS) entry which is preliminary data.</text>
</comment>
<dbReference type="PRINTS" id="PR00411">
    <property type="entry name" value="PNDRDTASEI"/>
</dbReference>
<dbReference type="PROSITE" id="PS51379">
    <property type="entry name" value="4FE4S_FER_2"/>
    <property type="match status" value="1"/>
</dbReference>
<comment type="pathway">
    <text evidence="12">Steroid metabolism; cholesterol degradation.</text>
</comment>
<keyword evidence="3" id="KW-0153">Cholesterol metabolism</keyword>
<dbReference type="InterPro" id="IPR036188">
    <property type="entry name" value="FAD/NAD-bd_sf"/>
</dbReference>
<evidence type="ECO:0000256" key="6">
    <source>
        <dbReference type="ARBA" id="ARBA00023002"/>
    </source>
</evidence>
<dbReference type="PANTHER" id="PTHR47470:SF1">
    <property type="entry name" value="FAD-DEPENDENT OXIDOREDUCTASE 2 FAD BINDING DOMAIN-CONTAINING PROTEIN"/>
    <property type="match status" value="1"/>
</dbReference>
<dbReference type="Pfam" id="PF05199">
    <property type="entry name" value="GMC_oxred_C"/>
    <property type="match status" value="1"/>
</dbReference>
<evidence type="ECO:0000256" key="5">
    <source>
        <dbReference type="ARBA" id="ARBA00022827"/>
    </source>
</evidence>
<evidence type="ECO:0000259" key="16">
    <source>
        <dbReference type="PROSITE" id="PS51379"/>
    </source>
</evidence>
<dbReference type="EC" id="5.3.3.1" evidence="11"/>
<evidence type="ECO:0000313" key="18">
    <source>
        <dbReference type="Proteomes" id="UP000443582"/>
    </source>
</evidence>
<evidence type="ECO:0000256" key="2">
    <source>
        <dbReference type="ARBA" id="ARBA00010790"/>
    </source>
</evidence>
<dbReference type="EC" id="1.1.3.6" evidence="13"/>
<protein>
    <recommendedName>
        <fullName evidence="14">Cholesterol oxidase</fullName>
        <ecNumber evidence="13">1.1.3.6</ecNumber>
        <ecNumber evidence="11">5.3.3.1</ecNumber>
    </recommendedName>
    <alternativeName>
        <fullName evidence="15">Cholesterol isomerase</fullName>
    </alternativeName>
</protein>
<evidence type="ECO:0000256" key="13">
    <source>
        <dbReference type="ARBA" id="ARBA00049723"/>
    </source>
</evidence>
<keyword evidence="4" id="KW-0285">Flavoprotein</keyword>
<evidence type="ECO:0000256" key="7">
    <source>
        <dbReference type="ARBA" id="ARBA00023098"/>
    </source>
</evidence>
<keyword evidence="7" id="KW-0443">Lipid metabolism</keyword>
<keyword evidence="6" id="KW-0560">Oxidoreductase</keyword>
<dbReference type="Pfam" id="PF13450">
    <property type="entry name" value="NAD_binding_8"/>
    <property type="match status" value="1"/>
</dbReference>